<feature type="region of interest" description="Disordered" evidence="1">
    <location>
        <begin position="51"/>
        <end position="91"/>
    </location>
</feature>
<feature type="compositionally biased region" description="Basic and acidic residues" evidence="1">
    <location>
        <begin position="68"/>
        <end position="80"/>
    </location>
</feature>
<sequence length="164" mass="17897">MVRSLSPAAGRSPTGWKVRSRVGLLPSSAATPRGARRQGQLRRATMMCALTGRRRPRAANKGASASANEDRARGGRERRVMTSTPSVTRPAGARVALATARGPSPGPWQAQPRCCLFCAAGHSNLLWLHLRLQRWLHAPDLSPRERCAAQERRYMGPPLSMNEP</sequence>
<name>A0A2H3JR24_WOLCO</name>
<evidence type="ECO:0000313" key="3">
    <source>
        <dbReference type="Proteomes" id="UP000218811"/>
    </source>
</evidence>
<evidence type="ECO:0000313" key="2">
    <source>
        <dbReference type="EMBL" id="PCH44620.1"/>
    </source>
</evidence>
<keyword evidence="3" id="KW-1185">Reference proteome</keyword>
<organism evidence="2 3">
    <name type="scientific">Wolfiporia cocos (strain MD-104)</name>
    <name type="common">Brown rot fungus</name>
    <dbReference type="NCBI Taxonomy" id="742152"/>
    <lineage>
        <taxon>Eukaryota</taxon>
        <taxon>Fungi</taxon>
        <taxon>Dikarya</taxon>
        <taxon>Basidiomycota</taxon>
        <taxon>Agaricomycotina</taxon>
        <taxon>Agaricomycetes</taxon>
        <taxon>Polyporales</taxon>
        <taxon>Phaeolaceae</taxon>
        <taxon>Wolfiporia</taxon>
    </lineage>
</organism>
<protein>
    <submittedName>
        <fullName evidence="2">Uncharacterized protein</fullName>
    </submittedName>
</protein>
<proteinExistence type="predicted"/>
<dbReference type="AlphaFoldDB" id="A0A2H3JR24"/>
<reference evidence="2 3" key="1">
    <citation type="journal article" date="2012" name="Science">
        <title>The Paleozoic origin of enzymatic lignin decomposition reconstructed from 31 fungal genomes.</title>
        <authorList>
            <person name="Floudas D."/>
            <person name="Binder M."/>
            <person name="Riley R."/>
            <person name="Barry K."/>
            <person name="Blanchette R.A."/>
            <person name="Henrissat B."/>
            <person name="Martinez A.T."/>
            <person name="Otillar R."/>
            <person name="Spatafora J.W."/>
            <person name="Yadav J.S."/>
            <person name="Aerts A."/>
            <person name="Benoit I."/>
            <person name="Boyd A."/>
            <person name="Carlson A."/>
            <person name="Copeland A."/>
            <person name="Coutinho P.M."/>
            <person name="de Vries R.P."/>
            <person name="Ferreira P."/>
            <person name="Findley K."/>
            <person name="Foster B."/>
            <person name="Gaskell J."/>
            <person name="Glotzer D."/>
            <person name="Gorecki P."/>
            <person name="Heitman J."/>
            <person name="Hesse C."/>
            <person name="Hori C."/>
            <person name="Igarashi K."/>
            <person name="Jurgens J.A."/>
            <person name="Kallen N."/>
            <person name="Kersten P."/>
            <person name="Kohler A."/>
            <person name="Kuees U."/>
            <person name="Kumar T.K.A."/>
            <person name="Kuo A."/>
            <person name="LaButti K."/>
            <person name="Larrondo L.F."/>
            <person name="Lindquist E."/>
            <person name="Ling A."/>
            <person name="Lombard V."/>
            <person name="Lucas S."/>
            <person name="Lundell T."/>
            <person name="Martin R."/>
            <person name="McLaughlin D.J."/>
            <person name="Morgenstern I."/>
            <person name="Morin E."/>
            <person name="Murat C."/>
            <person name="Nagy L.G."/>
            <person name="Nolan M."/>
            <person name="Ohm R.A."/>
            <person name="Patyshakuliyeva A."/>
            <person name="Rokas A."/>
            <person name="Ruiz-Duenas F.J."/>
            <person name="Sabat G."/>
            <person name="Salamov A."/>
            <person name="Samejima M."/>
            <person name="Schmutz J."/>
            <person name="Slot J.C."/>
            <person name="St John F."/>
            <person name="Stenlid J."/>
            <person name="Sun H."/>
            <person name="Sun S."/>
            <person name="Syed K."/>
            <person name="Tsang A."/>
            <person name="Wiebenga A."/>
            <person name="Young D."/>
            <person name="Pisabarro A."/>
            <person name="Eastwood D.C."/>
            <person name="Martin F."/>
            <person name="Cullen D."/>
            <person name="Grigoriev I.V."/>
            <person name="Hibbett D.S."/>
        </authorList>
    </citation>
    <scope>NUCLEOTIDE SEQUENCE [LARGE SCALE GENOMIC DNA]</scope>
    <source>
        <strain evidence="2 3">MD-104</strain>
    </source>
</reference>
<evidence type="ECO:0000256" key="1">
    <source>
        <dbReference type="SAM" id="MobiDB-lite"/>
    </source>
</evidence>
<dbReference type="EMBL" id="KB468168">
    <property type="protein sequence ID" value="PCH44620.1"/>
    <property type="molecule type" value="Genomic_DNA"/>
</dbReference>
<accession>A0A2H3JR24</accession>
<dbReference type="Proteomes" id="UP000218811">
    <property type="component" value="Unassembled WGS sequence"/>
</dbReference>
<gene>
    <name evidence="2" type="ORF">WOLCODRAFT_133315</name>
</gene>